<dbReference type="GO" id="GO:0009252">
    <property type="term" value="P:peptidoglycan biosynthetic process"/>
    <property type="evidence" value="ECO:0007669"/>
    <property type="project" value="UniProtKB-UniRule"/>
</dbReference>
<evidence type="ECO:0000313" key="8">
    <source>
        <dbReference type="EMBL" id="MBJ7603544.1"/>
    </source>
</evidence>
<keyword evidence="1 7" id="KW-1003">Cell membrane</keyword>
<comment type="similarity">
    <text evidence="7">Belongs to the transglycosylase MltG family.</text>
</comment>
<dbReference type="GO" id="GO:0071555">
    <property type="term" value="P:cell wall organization"/>
    <property type="evidence" value="ECO:0007669"/>
    <property type="project" value="UniProtKB-KW"/>
</dbReference>
<evidence type="ECO:0000256" key="7">
    <source>
        <dbReference type="HAMAP-Rule" id="MF_02065"/>
    </source>
</evidence>
<dbReference type="RefSeq" id="WP_338179746.1">
    <property type="nucleotide sequence ID" value="NZ_JAEKNQ010000038.1"/>
</dbReference>
<gene>
    <name evidence="7 8" type="primary">mltG</name>
    <name evidence="8" type="ORF">JF888_10205</name>
</gene>
<sequence>MKKLLVVLVLLVAVGYAGSQGYGWYQSQINDPVGGDTRPVAVHIDSGETPDAIAADLVAKGLVRNREVFLVYLRSRGNGANIQAGDFQLSRSMSMAAIVDHLTSGTNTLQIRLAEGLTLAKMAEAVQVSGLASGQQYTAAAQLAGHQESFLLGRPQGAPPTLEGFLFPDTYQLPPSAGARGLVQLQLDRFGRIVGAGLSHEIQAPAAGRPLLSLYQLVSAASIVEREVNRDPDRRIVCGIIFNRLQQGMPLQIDATVLYGLGRFGGQLTQADLGQDTPYNTYLHQGLPPGPIANPGEAALKACVEPQPSTYLFYFSDPSGATHYATTGDEFERLKRQFGVAGG</sequence>
<name>A0A934NE40_9BACT</name>
<evidence type="ECO:0000256" key="3">
    <source>
        <dbReference type="ARBA" id="ARBA00022989"/>
    </source>
</evidence>
<dbReference type="NCBIfam" id="TIGR00247">
    <property type="entry name" value="endolytic transglycosylase MltG"/>
    <property type="match status" value="1"/>
</dbReference>
<dbReference type="Proteomes" id="UP000620075">
    <property type="component" value="Unassembled WGS sequence"/>
</dbReference>
<keyword evidence="4 7" id="KW-0472">Membrane</keyword>
<dbReference type="InterPro" id="IPR003770">
    <property type="entry name" value="MLTG-like"/>
</dbReference>
<dbReference type="CDD" id="cd08010">
    <property type="entry name" value="MltG_like"/>
    <property type="match status" value="1"/>
</dbReference>
<organism evidence="8 9">
    <name type="scientific">Candidatus Dormiibacter inghamiae</name>
    <dbReference type="NCBI Taxonomy" id="3127013"/>
    <lineage>
        <taxon>Bacteria</taxon>
        <taxon>Bacillati</taxon>
        <taxon>Candidatus Dormiibacterota</taxon>
        <taxon>Candidatus Dormibacteria</taxon>
        <taxon>Candidatus Dormibacterales</taxon>
        <taxon>Candidatus Dormibacteraceae</taxon>
        <taxon>Candidatus Dormiibacter</taxon>
    </lineage>
</organism>
<evidence type="ECO:0000313" key="9">
    <source>
        <dbReference type="Proteomes" id="UP000620075"/>
    </source>
</evidence>
<comment type="function">
    <text evidence="7">Functions as a peptidoglycan terminase that cleaves nascent peptidoglycan strands endolytically to terminate their elongation.</text>
</comment>
<reference evidence="8 9" key="1">
    <citation type="submission" date="2020-10" db="EMBL/GenBank/DDBJ databases">
        <title>Ca. Dormibacterota MAGs.</title>
        <authorList>
            <person name="Montgomery K."/>
        </authorList>
    </citation>
    <scope>NUCLEOTIDE SEQUENCE [LARGE SCALE GENOMIC DNA]</scope>
    <source>
        <strain evidence="8">SC8811_S16_3</strain>
    </source>
</reference>
<comment type="caution">
    <text evidence="8">The sequence shown here is derived from an EMBL/GenBank/DDBJ whole genome shotgun (WGS) entry which is preliminary data.</text>
</comment>
<accession>A0A934NE40</accession>
<evidence type="ECO:0000256" key="2">
    <source>
        <dbReference type="ARBA" id="ARBA00022692"/>
    </source>
</evidence>
<dbReference type="Gene3D" id="3.30.1490.480">
    <property type="entry name" value="Endolytic murein transglycosylase"/>
    <property type="match status" value="1"/>
</dbReference>
<dbReference type="EC" id="4.2.2.29" evidence="7"/>
<comment type="catalytic activity">
    <reaction evidence="7">
        <text>a peptidoglycan chain = a peptidoglycan chain with N-acetyl-1,6-anhydromuramyl-[peptide] at the reducing end + a peptidoglycan chain with N-acetylglucosamine at the non-reducing end.</text>
        <dbReference type="EC" id="4.2.2.29"/>
    </reaction>
</comment>
<keyword evidence="3 7" id="KW-1133">Transmembrane helix</keyword>
<keyword evidence="5 7" id="KW-0456">Lyase</keyword>
<keyword evidence="2 7" id="KW-0812">Transmembrane</keyword>
<keyword evidence="6 7" id="KW-0961">Cell wall biogenesis/degradation</keyword>
<evidence type="ECO:0000256" key="5">
    <source>
        <dbReference type="ARBA" id="ARBA00023239"/>
    </source>
</evidence>
<dbReference type="HAMAP" id="MF_02065">
    <property type="entry name" value="MltG"/>
    <property type="match status" value="1"/>
</dbReference>
<dbReference type="AlphaFoldDB" id="A0A934NE40"/>
<dbReference type="GO" id="GO:0005886">
    <property type="term" value="C:plasma membrane"/>
    <property type="evidence" value="ECO:0007669"/>
    <property type="project" value="UniProtKB-UniRule"/>
</dbReference>
<dbReference type="PANTHER" id="PTHR30518">
    <property type="entry name" value="ENDOLYTIC MUREIN TRANSGLYCOSYLASE"/>
    <property type="match status" value="1"/>
</dbReference>
<dbReference type="GO" id="GO:0008932">
    <property type="term" value="F:lytic endotransglycosylase activity"/>
    <property type="evidence" value="ECO:0007669"/>
    <property type="project" value="UniProtKB-UniRule"/>
</dbReference>
<dbReference type="PANTHER" id="PTHR30518:SF2">
    <property type="entry name" value="ENDOLYTIC MUREIN TRANSGLYCOSYLASE"/>
    <property type="match status" value="1"/>
</dbReference>
<proteinExistence type="inferred from homology"/>
<feature type="site" description="Important for catalytic activity" evidence="7">
    <location>
        <position position="227"/>
    </location>
</feature>
<protein>
    <recommendedName>
        <fullName evidence="7">Endolytic murein transglycosylase</fullName>
        <ecNumber evidence="7">4.2.2.29</ecNumber>
    </recommendedName>
    <alternativeName>
        <fullName evidence="7">Peptidoglycan lytic transglycosylase</fullName>
    </alternativeName>
    <alternativeName>
        <fullName evidence="7">Peptidoglycan polymerization terminase</fullName>
    </alternativeName>
</protein>
<evidence type="ECO:0000256" key="4">
    <source>
        <dbReference type="ARBA" id="ARBA00023136"/>
    </source>
</evidence>
<evidence type="ECO:0000256" key="1">
    <source>
        <dbReference type="ARBA" id="ARBA00022475"/>
    </source>
</evidence>
<evidence type="ECO:0000256" key="6">
    <source>
        <dbReference type="ARBA" id="ARBA00023316"/>
    </source>
</evidence>
<dbReference type="Pfam" id="PF02618">
    <property type="entry name" value="YceG"/>
    <property type="match status" value="1"/>
</dbReference>
<dbReference type="EMBL" id="JAEKNQ010000038">
    <property type="protein sequence ID" value="MBJ7603544.1"/>
    <property type="molecule type" value="Genomic_DNA"/>
</dbReference>